<dbReference type="PANTHER" id="PTHR39599:SF1">
    <property type="entry name" value="GPI-ANCHORED PROTEIN (EUROFUNG)"/>
    <property type="match status" value="1"/>
</dbReference>
<dbReference type="Proteomes" id="UP000076837">
    <property type="component" value="Unassembled WGS sequence"/>
</dbReference>
<accession>A0A163J1C8</accession>
<reference evidence="1 2" key="1">
    <citation type="journal article" date="2016" name="Sci. Rep.">
        <title>Draft genome sequencing and secretome analysis of fungal phytopathogen Ascochyta rabiei provides insight into the necrotrophic effector repertoire.</title>
        <authorList>
            <person name="Verma S."/>
            <person name="Gazara R.K."/>
            <person name="Nizam S."/>
            <person name="Parween S."/>
            <person name="Chattopadhyay D."/>
            <person name="Verma P.K."/>
        </authorList>
    </citation>
    <scope>NUCLEOTIDE SEQUENCE [LARGE SCALE GENOMIC DNA]</scope>
    <source>
        <strain evidence="1 2">ArDII</strain>
    </source>
</reference>
<dbReference type="PANTHER" id="PTHR39599">
    <property type="entry name" value="GPI-ANCHORED PROTEIN (EUROFUNG)-RELATED-RELATED"/>
    <property type="match status" value="1"/>
</dbReference>
<protein>
    <submittedName>
        <fullName evidence="1">Uncharacterized protein</fullName>
    </submittedName>
</protein>
<proteinExistence type="predicted"/>
<organism evidence="1 2">
    <name type="scientific">Didymella rabiei</name>
    <name type="common">Chickpea ascochyta blight fungus</name>
    <name type="synonym">Mycosphaerella rabiei</name>
    <dbReference type="NCBI Taxonomy" id="5454"/>
    <lineage>
        <taxon>Eukaryota</taxon>
        <taxon>Fungi</taxon>
        <taxon>Dikarya</taxon>
        <taxon>Ascomycota</taxon>
        <taxon>Pezizomycotina</taxon>
        <taxon>Dothideomycetes</taxon>
        <taxon>Pleosporomycetidae</taxon>
        <taxon>Pleosporales</taxon>
        <taxon>Pleosporineae</taxon>
        <taxon>Didymellaceae</taxon>
        <taxon>Ascochyta</taxon>
    </lineage>
</organism>
<evidence type="ECO:0000313" key="2">
    <source>
        <dbReference type="Proteomes" id="UP000076837"/>
    </source>
</evidence>
<name>A0A163J1C8_DIDRA</name>
<dbReference type="AlphaFoldDB" id="A0A163J1C8"/>
<dbReference type="EMBL" id="JYNV01000116">
    <property type="protein sequence ID" value="KZM26073.1"/>
    <property type="molecule type" value="Genomic_DNA"/>
</dbReference>
<sequence>MRNFTPSQVIVLLFVALCAAAPEARPDAIPQITNNAPFSGAVYLVNPNGEQVTAQGTNYCPSSASQSCSSVNAPSWCCPAHYACVAPSNSNGLLGCCPSGSACGGSVNAAQINTVTVQAQQYTTYVQPNPTVVVYNAPNTVQGGFCATITMDGPGLRRAAEGQCGTILLVAEGTPRLKMLSAAVSIVVVLLHVALGRIRC</sequence>
<keyword evidence="2" id="KW-1185">Reference proteome</keyword>
<gene>
    <name evidence="1" type="ORF">ST47_g2788</name>
</gene>
<comment type="caution">
    <text evidence="1">The sequence shown here is derived from an EMBL/GenBank/DDBJ whole genome shotgun (WGS) entry which is preliminary data.</text>
</comment>
<evidence type="ECO:0000313" key="1">
    <source>
        <dbReference type="EMBL" id="KZM26073.1"/>
    </source>
</evidence>
<dbReference type="OrthoDB" id="2426396at2759"/>